<dbReference type="CDD" id="cd18186">
    <property type="entry name" value="BTB_POZ_ZBTB_KLHL-like"/>
    <property type="match status" value="1"/>
</dbReference>
<dbReference type="AlphaFoldDB" id="A0A8J2S056"/>
<feature type="domain" description="BTB" evidence="1">
    <location>
        <begin position="198"/>
        <end position="266"/>
    </location>
</feature>
<name>A0A8J2S056_9CRUS</name>
<dbReference type="PANTHER" id="PTHR24413">
    <property type="entry name" value="SPECKLE-TYPE POZ PROTEIN"/>
    <property type="match status" value="1"/>
</dbReference>
<dbReference type="Gene3D" id="3.30.710.10">
    <property type="entry name" value="Potassium Channel Kv1.1, Chain A"/>
    <property type="match status" value="1"/>
</dbReference>
<protein>
    <recommendedName>
        <fullName evidence="1">BTB domain-containing protein</fullName>
    </recommendedName>
</protein>
<organism evidence="2 3">
    <name type="scientific">Daphnia galeata</name>
    <dbReference type="NCBI Taxonomy" id="27404"/>
    <lineage>
        <taxon>Eukaryota</taxon>
        <taxon>Metazoa</taxon>
        <taxon>Ecdysozoa</taxon>
        <taxon>Arthropoda</taxon>
        <taxon>Crustacea</taxon>
        <taxon>Branchiopoda</taxon>
        <taxon>Diplostraca</taxon>
        <taxon>Cladocera</taxon>
        <taxon>Anomopoda</taxon>
        <taxon>Daphniidae</taxon>
        <taxon>Daphnia</taxon>
    </lineage>
</organism>
<gene>
    <name evidence="2" type="ORF">DGAL_LOCUS15320</name>
</gene>
<sequence length="363" mass="42229">MSEITVEELRLGLFCLIWKLNKNNSKKISREKKTIELCGSQEGQKITITLSENLKNASKDSSSQKYHYTVTVEETSWKDLTHEEDSKFKPEREVVQDMLLIRSQMYRENQKRFQNYKVPDLSRLFKSQFSHPVYIWLKSIFERNKDVVLKKVDPFKWENNGISSKTPRDYVTLYIDFGTIKIPTITGLTDVFTKQNRCDVLFQFKNGETIGAHILILSAGSPVFAALFQSDVQQAQPRRMTVSDVELKVFHQLLFYLYSGSTCTPLSELEDTQLMYGLYDAADKYDVDSLKMECVNLLAQTIEIKNAIKLLIFAHSRFIPKLFIFAMKFLAKNSRNIILLPEWLDFMRNYPELCVLVTKNMVV</sequence>
<keyword evidence="3" id="KW-1185">Reference proteome</keyword>
<dbReference type="Pfam" id="PF00651">
    <property type="entry name" value="BTB"/>
    <property type="match status" value="1"/>
</dbReference>
<dbReference type="OrthoDB" id="6359816at2759"/>
<dbReference type="SUPFAM" id="SSF54695">
    <property type="entry name" value="POZ domain"/>
    <property type="match status" value="1"/>
</dbReference>
<dbReference type="Proteomes" id="UP000789390">
    <property type="component" value="Unassembled WGS sequence"/>
</dbReference>
<proteinExistence type="predicted"/>
<accession>A0A8J2S056</accession>
<dbReference type="InterPro" id="IPR011333">
    <property type="entry name" value="SKP1/BTB/POZ_sf"/>
</dbReference>
<comment type="caution">
    <text evidence="2">The sequence shown here is derived from an EMBL/GenBank/DDBJ whole genome shotgun (WGS) entry which is preliminary data.</text>
</comment>
<dbReference type="Gene3D" id="1.25.40.420">
    <property type="match status" value="1"/>
</dbReference>
<dbReference type="EMBL" id="CAKKLH010000315">
    <property type="protein sequence ID" value="CAH0111670.1"/>
    <property type="molecule type" value="Genomic_DNA"/>
</dbReference>
<evidence type="ECO:0000313" key="2">
    <source>
        <dbReference type="EMBL" id="CAH0111670.1"/>
    </source>
</evidence>
<dbReference type="InterPro" id="IPR000210">
    <property type="entry name" value="BTB/POZ_dom"/>
</dbReference>
<dbReference type="PROSITE" id="PS50097">
    <property type="entry name" value="BTB"/>
    <property type="match status" value="1"/>
</dbReference>
<evidence type="ECO:0000313" key="3">
    <source>
        <dbReference type="Proteomes" id="UP000789390"/>
    </source>
</evidence>
<dbReference type="SMART" id="SM00225">
    <property type="entry name" value="BTB"/>
    <property type="match status" value="1"/>
</dbReference>
<evidence type="ECO:0000259" key="1">
    <source>
        <dbReference type="PROSITE" id="PS50097"/>
    </source>
</evidence>
<reference evidence="2" key="1">
    <citation type="submission" date="2021-11" db="EMBL/GenBank/DDBJ databases">
        <authorList>
            <person name="Schell T."/>
        </authorList>
    </citation>
    <scope>NUCLEOTIDE SEQUENCE</scope>
    <source>
        <strain evidence="2">M5</strain>
    </source>
</reference>